<dbReference type="EMBL" id="FOIZ01000001">
    <property type="protein sequence ID" value="SEV98891.1"/>
    <property type="molecule type" value="Genomic_DNA"/>
</dbReference>
<evidence type="ECO:0000313" key="2">
    <source>
        <dbReference type="Proteomes" id="UP000199167"/>
    </source>
</evidence>
<reference evidence="1 2" key="1">
    <citation type="submission" date="2016-10" db="EMBL/GenBank/DDBJ databases">
        <authorList>
            <person name="de Groot N.N."/>
        </authorList>
    </citation>
    <scope>NUCLEOTIDE SEQUENCE [LARGE SCALE GENOMIC DNA]</scope>
    <source>
        <strain evidence="1 2">DSM 17925</strain>
    </source>
</reference>
<dbReference type="Proteomes" id="UP000199167">
    <property type="component" value="Unassembled WGS sequence"/>
</dbReference>
<accession>A0A1I0NC34</accession>
<dbReference type="AlphaFoldDB" id="A0A1I0NC34"/>
<evidence type="ECO:0000313" key="1">
    <source>
        <dbReference type="EMBL" id="SEV98891.1"/>
    </source>
</evidence>
<keyword evidence="2" id="KW-1185">Reference proteome</keyword>
<sequence length="46" mass="5179">MLFIENISFLDVCLALVTLAVAERLVVQYLPEDMVGPEGWLLKTNN</sequence>
<name>A0A1I0NC34_9RHOB</name>
<proteinExistence type="predicted"/>
<gene>
    <name evidence="1" type="ORF">SAMN04488515_0537</name>
</gene>
<dbReference type="RefSeq" id="WP_165611770.1">
    <property type="nucleotide sequence ID" value="NZ_FOIZ01000001.1"/>
</dbReference>
<protein>
    <submittedName>
        <fullName evidence="1">Uncharacterized protein</fullName>
    </submittedName>
</protein>
<organism evidence="1 2">
    <name type="scientific">Cognatiyoonia koreensis</name>
    <dbReference type="NCBI Taxonomy" id="364200"/>
    <lineage>
        <taxon>Bacteria</taxon>
        <taxon>Pseudomonadati</taxon>
        <taxon>Pseudomonadota</taxon>
        <taxon>Alphaproteobacteria</taxon>
        <taxon>Rhodobacterales</taxon>
        <taxon>Paracoccaceae</taxon>
        <taxon>Cognatiyoonia</taxon>
    </lineage>
</organism>